<organism evidence="1 3">
    <name type="scientific">Heyndrickxia sporothermodurans</name>
    <dbReference type="NCBI Taxonomy" id="46224"/>
    <lineage>
        <taxon>Bacteria</taxon>
        <taxon>Bacillati</taxon>
        <taxon>Bacillota</taxon>
        <taxon>Bacilli</taxon>
        <taxon>Bacillales</taxon>
        <taxon>Bacillaceae</taxon>
        <taxon>Heyndrickxia</taxon>
    </lineage>
</organism>
<dbReference type="OrthoDB" id="2973749at2"/>
<protein>
    <submittedName>
        <fullName evidence="1">Uncharacterized protein</fullName>
    </submittedName>
</protein>
<dbReference type="EMBL" id="LQYN01000069">
    <property type="protein sequence ID" value="KYD03469.1"/>
    <property type="molecule type" value="Genomic_DNA"/>
</dbReference>
<sequence>MKRKVASRKLKRTCCQCDQCFKKGDVYYLKRFVFGYGKYVSANENIYCPKCKYRNESSRKRYEAFKPICHHPVVNEVWSTIPGEYVMQPDHDECMICGEWL</sequence>
<reference evidence="1 3" key="1">
    <citation type="submission" date="2016-01" db="EMBL/GenBank/DDBJ databases">
        <title>Genome Sequences of Twelve Sporeforming Bacillus Species Isolated from Foods.</title>
        <authorList>
            <person name="Berendsen E.M."/>
            <person name="Wells-Bennik M.H."/>
            <person name="Krawcyk A.O."/>
            <person name="De Jong A."/>
            <person name="Holsappel S."/>
            <person name="Eijlander R.T."/>
            <person name="Kuipers O.P."/>
        </authorList>
    </citation>
    <scope>NUCLEOTIDE SEQUENCE [LARGE SCALE GENOMIC DNA]</scope>
    <source>
        <strain evidence="1 3">B4102</strain>
    </source>
</reference>
<dbReference type="RefSeq" id="WP_066232455.1">
    <property type="nucleotide sequence ID" value="NZ_CP066701.1"/>
</dbReference>
<dbReference type="EMBL" id="CP066701">
    <property type="protein sequence ID" value="QQX25987.1"/>
    <property type="molecule type" value="Genomic_DNA"/>
</dbReference>
<evidence type="ECO:0000313" key="4">
    <source>
        <dbReference type="Proteomes" id="UP000595512"/>
    </source>
</evidence>
<dbReference type="STRING" id="46224.B4102_3387"/>
<proteinExistence type="predicted"/>
<dbReference type="PATRIC" id="fig|46224.3.peg.3526"/>
<evidence type="ECO:0000313" key="2">
    <source>
        <dbReference type="EMBL" id="QQX25987.1"/>
    </source>
</evidence>
<gene>
    <name evidence="1" type="ORF">B4102_3387</name>
    <name evidence="2" type="ORF">JGZ69_03315</name>
</gene>
<name>A0A150KUH3_9BACI</name>
<dbReference type="AlphaFoldDB" id="A0A150KUH3"/>
<dbReference type="Proteomes" id="UP000595512">
    <property type="component" value="Chromosome"/>
</dbReference>
<dbReference type="Proteomes" id="UP000075666">
    <property type="component" value="Unassembled WGS sequence"/>
</dbReference>
<keyword evidence="3" id="KW-1185">Reference proteome</keyword>
<evidence type="ECO:0000313" key="1">
    <source>
        <dbReference type="EMBL" id="KYD03469.1"/>
    </source>
</evidence>
<dbReference type="KEGG" id="hspo:JGZ69_03315"/>
<accession>A0A150KUH3</accession>
<reference evidence="2 4" key="2">
    <citation type="submission" date="2020-12" db="EMBL/GenBank/DDBJ databases">
        <title>Taxonomic evaluation of the Bacillus sporothermodurans group of bacteria based on whole genome sequences.</title>
        <authorList>
            <person name="Fiedler G."/>
            <person name="Herbstmann A.-D."/>
            <person name="Doll E."/>
            <person name="Wenning M."/>
            <person name="Brinks E."/>
            <person name="Kabisch J."/>
            <person name="Breitenwieser F."/>
            <person name="Lappann M."/>
            <person name="Boehnlein C."/>
            <person name="Franz C."/>
        </authorList>
    </citation>
    <scope>NUCLEOTIDE SEQUENCE [LARGE SCALE GENOMIC DNA]</scope>
    <source>
        <strain evidence="2 4">DSM 10599</strain>
    </source>
</reference>
<evidence type="ECO:0000313" key="3">
    <source>
        <dbReference type="Proteomes" id="UP000075666"/>
    </source>
</evidence>